<proteinExistence type="predicted"/>
<accession>A0A1G1XQ17</accession>
<organism evidence="2 3">
    <name type="scientific">Candidatus Buchananbacteria bacterium RBG_13_36_9</name>
    <dbReference type="NCBI Taxonomy" id="1797530"/>
    <lineage>
        <taxon>Bacteria</taxon>
        <taxon>Candidatus Buchananiibacteriota</taxon>
    </lineage>
</organism>
<evidence type="ECO:0000256" key="1">
    <source>
        <dbReference type="SAM" id="MobiDB-lite"/>
    </source>
</evidence>
<dbReference type="Proteomes" id="UP000176498">
    <property type="component" value="Unassembled WGS sequence"/>
</dbReference>
<evidence type="ECO:0000313" key="3">
    <source>
        <dbReference type="Proteomes" id="UP000176498"/>
    </source>
</evidence>
<comment type="caution">
    <text evidence="2">The sequence shown here is derived from an EMBL/GenBank/DDBJ whole genome shotgun (WGS) entry which is preliminary data.</text>
</comment>
<feature type="region of interest" description="Disordered" evidence="1">
    <location>
        <begin position="1"/>
        <end position="23"/>
    </location>
</feature>
<evidence type="ECO:0000313" key="2">
    <source>
        <dbReference type="EMBL" id="OGY42071.1"/>
    </source>
</evidence>
<protein>
    <submittedName>
        <fullName evidence="2">Uncharacterized protein</fullName>
    </submittedName>
</protein>
<reference evidence="2 3" key="1">
    <citation type="journal article" date="2016" name="Nat. Commun.">
        <title>Thousands of microbial genomes shed light on interconnected biogeochemical processes in an aquifer system.</title>
        <authorList>
            <person name="Anantharaman K."/>
            <person name="Brown C.T."/>
            <person name="Hug L.A."/>
            <person name="Sharon I."/>
            <person name="Castelle C.J."/>
            <person name="Probst A.J."/>
            <person name="Thomas B.C."/>
            <person name="Singh A."/>
            <person name="Wilkins M.J."/>
            <person name="Karaoz U."/>
            <person name="Brodie E.L."/>
            <person name="Williams K.H."/>
            <person name="Hubbard S.S."/>
            <person name="Banfield J.F."/>
        </authorList>
    </citation>
    <scope>NUCLEOTIDE SEQUENCE [LARGE SCALE GENOMIC DNA]</scope>
</reference>
<name>A0A1G1XQ17_9BACT</name>
<gene>
    <name evidence="2" type="ORF">A2Y82_02280</name>
</gene>
<sequence>MREKRRKYKTKSNQYKKPGKRKKKKIKRVCLRCQKEFMSEGVFNKICPNCRTLNENVSPLALPENFPLHQPEK</sequence>
<dbReference type="EMBL" id="MHHZ01000009">
    <property type="protein sequence ID" value="OGY42071.1"/>
    <property type="molecule type" value="Genomic_DNA"/>
</dbReference>
<feature type="compositionally biased region" description="Basic residues" evidence="1">
    <location>
        <begin position="1"/>
        <end position="10"/>
    </location>
</feature>
<dbReference type="AlphaFoldDB" id="A0A1G1XQ17"/>